<sequence>MAIRPVPGVGPSILPSPLWSTYCGVNEGVWLGSARACNPASGAAEGVGLDEEGGTVFTLARVVLQRRVADDASDCLVTCVEGVGMRLLGRVDTEAHGLGPGDTPRVLEQVAGAGRDADLDGAEGWEAHWHDSEDPGLFFFDGGSHSLGPSSLLGEPRSHCLAWGSDHRLRVSLLCETARDGRGRLDLAPLRLGVAAERWLGVPGVLVEGISPSTGEVEMLKVFEAVEQEVAAAPDSHRAGPHEGGVALLLAPALLVQLEASGEGGVMLRTLWRADEGVVVGMEREHDGRGELVRVLFTTAMAQPAGEGGV</sequence>
<evidence type="ECO:0000313" key="2">
    <source>
        <dbReference type="Proteomes" id="UP000028924"/>
    </source>
</evidence>
<dbReference type="OrthoDB" id="1929023at2759"/>
<keyword evidence="2" id="KW-1185">Reference proteome</keyword>
<name>A0A087SAA4_AUXPR</name>
<dbReference type="RefSeq" id="XP_011395514.1">
    <property type="nucleotide sequence ID" value="XM_011397212.1"/>
</dbReference>
<dbReference type="Proteomes" id="UP000028924">
    <property type="component" value="Unassembled WGS sequence"/>
</dbReference>
<gene>
    <name evidence="1" type="ORF">F751_0454</name>
</gene>
<reference evidence="1 2" key="1">
    <citation type="journal article" date="2014" name="BMC Genomics">
        <title>Oil accumulation mechanisms of the oleaginous microalga Chlorella protothecoides revealed through its genome, transcriptomes, and proteomes.</title>
        <authorList>
            <person name="Gao C."/>
            <person name="Wang Y."/>
            <person name="Shen Y."/>
            <person name="Yan D."/>
            <person name="He X."/>
            <person name="Dai J."/>
            <person name="Wu Q."/>
        </authorList>
    </citation>
    <scope>NUCLEOTIDE SEQUENCE [LARGE SCALE GENOMIC DNA]</scope>
    <source>
        <strain evidence="1 2">0710</strain>
    </source>
</reference>
<organism evidence="1 2">
    <name type="scientific">Auxenochlorella protothecoides</name>
    <name type="common">Green microalga</name>
    <name type="synonym">Chlorella protothecoides</name>
    <dbReference type="NCBI Taxonomy" id="3075"/>
    <lineage>
        <taxon>Eukaryota</taxon>
        <taxon>Viridiplantae</taxon>
        <taxon>Chlorophyta</taxon>
        <taxon>core chlorophytes</taxon>
        <taxon>Trebouxiophyceae</taxon>
        <taxon>Chlorellales</taxon>
        <taxon>Chlorellaceae</taxon>
        <taxon>Auxenochlorella</taxon>
    </lineage>
</organism>
<dbReference type="GeneID" id="23611845"/>
<proteinExistence type="predicted"/>
<dbReference type="EMBL" id="KL662079">
    <property type="protein sequence ID" value="KFM22658.1"/>
    <property type="molecule type" value="Genomic_DNA"/>
</dbReference>
<evidence type="ECO:0000313" key="1">
    <source>
        <dbReference type="EMBL" id="KFM22658.1"/>
    </source>
</evidence>
<dbReference type="AlphaFoldDB" id="A0A087SAA4"/>
<dbReference type="KEGG" id="apro:F751_0454"/>
<accession>A0A087SAA4</accession>
<protein>
    <submittedName>
        <fullName evidence="1">Uncharacterized protein</fullName>
    </submittedName>
</protein>